<feature type="domain" description="HTH hxlR-type" evidence="4">
    <location>
        <begin position="12"/>
        <end position="111"/>
    </location>
</feature>
<reference evidence="5 6" key="1">
    <citation type="submission" date="2018-02" db="EMBL/GenBank/DDBJ databases">
        <title>Comparative genomes isolates from brazilian mangrove.</title>
        <authorList>
            <person name="Araujo J.E."/>
            <person name="Taketani R.G."/>
            <person name="Silva M.C.P."/>
            <person name="Loureco M.V."/>
            <person name="Andreote F.D."/>
        </authorList>
    </citation>
    <scope>NUCLEOTIDE SEQUENCE [LARGE SCALE GENOMIC DNA]</scope>
    <source>
        <strain evidence="5 6">Nap-Phe MGV</strain>
    </source>
</reference>
<dbReference type="InterPro" id="IPR036390">
    <property type="entry name" value="WH_DNA-bd_sf"/>
</dbReference>
<dbReference type="EMBL" id="PUHZ01000014">
    <property type="protein sequence ID" value="PQO45397.1"/>
    <property type="molecule type" value="Genomic_DNA"/>
</dbReference>
<comment type="caution">
    <text evidence="5">The sequence shown here is derived from an EMBL/GenBank/DDBJ whole genome shotgun (WGS) entry which is preliminary data.</text>
</comment>
<name>A0A2S8GLT5_9BACT</name>
<dbReference type="PANTHER" id="PTHR33204:SF18">
    <property type="entry name" value="TRANSCRIPTIONAL REGULATORY PROTEIN"/>
    <property type="match status" value="1"/>
</dbReference>
<dbReference type="PANTHER" id="PTHR33204">
    <property type="entry name" value="TRANSCRIPTIONAL REGULATOR, MARR FAMILY"/>
    <property type="match status" value="1"/>
</dbReference>
<dbReference type="Proteomes" id="UP000237819">
    <property type="component" value="Unassembled WGS sequence"/>
</dbReference>
<dbReference type="InterPro" id="IPR036388">
    <property type="entry name" value="WH-like_DNA-bd_sf"/>
</dbReference>
<gene>
    <name evidence="5" type="ORF">C5Y93_13170</name>
</gene>
<accession>A0A2S8GLT5</accession>
<evidence type="ECO:0000259" key="4">
    <source>
        <dbReference type="PROSITE" id="PS51118"/>
    </source>
</evidence>
<sequence length="139" mass="15757">MSASKPSWRSSCPLNIALEIFGDRWTLLILRDLLVRNRSTFREFQSASEGIATNILSARLKKLTEEGIITSMRSEEDARVVRYRPTAKGLDLLPTIVEMILWAAKYEKTAASATMIDRLTNHREELIAQTRARFEGASD</sequence>
<dbReference type="Pfam" id="PF01638">
    <property type="entry name" value="HxlR"/>
    <property type="match status" value="1"/>
</dbReference>
<proteinExistence type="predicted"/>
<dbReference type="GO" id="GO:0003677">
    <property type="term" value="F:DNA binding"/>
    <property type="evidence" value="ECO:0007669"/>
    <property type="project" value="UniProtKB-KW"/>
</dbReference>
<dbReference type="SUPFAM" id="SSF46785">
    <property type="entry name" value="Winged helix' DNA-binding domain"/>
    <property type="match status" value="1"/>
</dbReference>
<dbReference type="PROSITE" id="PS51118">
    <property type="entry name" value="HTH_HXLR"/>
    <property type="match status" value="1"/>
</dbReference>
<keyword evidence="1" id="KW-0805">Transcription regulation</keyword>
<protein>
    <submittedName>
        <fullName evidence="5">Transcriptional regulator</fullName>
    </submittedName>
</protein>
<evidence type="ECO:0000313" key="6">
    <source>
        <dbReference type="Proteomes" id="UP000237819"/>
    </source>
</evidence>
<evidence type="ECO:0000313" key="5">
    <source>
        <dbReference type="EMBL" id="PQO45397.1"/>
    </source>
</evidence>
<evidence type="ECO:0000256" key="3">
    <source>
        <dbReference type="ARBA" id="ARBA00023163"/>
    </source>
</evidence>
<keyword evidence="2" id="KW-0238">DNA-binding</keyword>
<dbReference type="RefSeq" id="WP_105335888.1">
    <property type="nucleotide sequence ID" value="NZ_PUHZ01000014.1"/>
</dbReference>
<organism evidence="5 6">
    <name type="scientific">Blastopirellula marina</name>
    <dbReference type="NCBI Taxonomy" id="124"/>
    <lineage>
        <taxon>Bacteria</taxon>
        <taxon>Pseudomonadati</taxon>
        <taxon>Planctomycetota</taxon>
        <taxon>Planctomycetia</taxon>
        <taxon>Pirellulales</taxon>
        <taxon>Pirellulaceae</taxon>
        <taxon>Blastopirellula</taxon>
    </lineage>
</organism>
<dbReference type="OrthoDB" id="9791143at2"/>
<dbReference type="AlphaFoldDB" id="A0A2S8GLT5"/>
<keyword evidence="3" id="KW-0804">Transcription</keyword>
<dbReference type="Gene3D" id="1.10.10.10">
    <property type="entry name" value="Winged helix-like DNA-binding domain superfamily/Winged helix DNA-binding domain"/>
    <property type="match status" value="1"/>
</dbReference>
<evidence type="ECO:0000256" key="2">
    <source>
        <dbReference type="ARBA" id="ARBA00023125"/>
    </source>
</evidence>
<dbReference type="InterPro" id="IPR002577">
    <property type="entry name" value="HTH_HxlR"/>
</dbReference>
<evidence type="ECO:0000256" key="1">
    <source>
        <dbReference type="ARBA" id="ARBA00023015"/>
    </source>
</evidence>